<dbReference type="EMBL" id="JXJN01007399">
    <property type="status" value="NOT_ANNOTATED_CDS"/>
    <property type="molecule type" value="Genomic_DNA"/>
</dbReference>
<dbReference type="VEuPathDB" id="VectorBase:GPPI016382"/>
<organism evidence="1 2">
    <name type="scientific">Glossina palpalis gambiensis</name>
    <dbReference type="NCBI Taxonomy" id="67801"/>
    <lineage>
        <taxon>Eukaryota</taxon>
        <taxon>Metazoa</taxon>
        <taxon>Ecdysozoa</taxon>
        <taxon>Arthropoda</taxon>
        <taxon>Hexapoda</taxon>
        <taxon>Insecta</taxon>
        <taxon>Pterygota</taxon>
        <taxon>Neoptera</taxon>
        <taxon>Endopterygota</taxon>
        <taxon>Diptera</taxon>
        <taxon>Brachycera</taxon>
        <taxon>Muscomorpha</taxon>
        <taxon>Hippoboscoidea</taxon>
        <taxon>Glossinidae</taxon>
        <taxon>Glossina</taxon>
    </lineage>
</organism>
<proteinExistence type="predicted"/>
<sequence length="107" mass="11934">MGPPMPLKNPKAIAKYKCQGSLAIPCTNERKTSLANAISTFLRSRMGVHPYLGVLNQETVMPNRFPSRTTGLPLAVDDGFSNHNQKTHMKSFAGRFHSCKIEEQILY</sequence>
<reference evidence="1" key="2">
    <citation type="submission" date="2020-05" db="UniProtKB">
        <authorList>
            <consortium name="EnsemblMetazoa"/>
        </authorList>
    </citation>
    <scope>IDENTIFICATION</scope>
    <source>
        <strain evidence="1">IAEA</strain>
    </source>
</reference>
<reference evidence="2" key="1">
    <citation type="submission" date="2015-01" db="EMBL/GenBank/DDBJ databases">
        <authorList>
            <person name="Aksoy S."/>
            <person name="Warren W."/>
            <person name="Wilson R.K."/>
        </authorList>
    </citation>
    <scope>NUCLEOTIDE SEQUENCE [LARGE SCALE GENOMIC DNA]</scope>
    <source>
        <strain evidence="2">IAEA</strain>
    </source>
</reference>
<protein>
    <submittedName>
        <fullName evidence="1">Uncharacterized protein</fullName>
    </submittedName>
</protein>
<keyword evidence="2" id="KW-1185">Reference proteome</keyword>
<name>A0A1B0B243_9MUSC</name>
<dbReference type="Proteomes" id="UP000092460">
    <property type="component" value="Unassembled WGS sequence"/>
</dbReference>
<dbReference type="EnsemblMetazoa" id="GPPI016382-RA">
    <property type="protein sequence ID" value="GPPI016382-PA"/>
    <property type="gene ID" value="GPPI016382"/>
</dbReference>
<evidence type="ECO:0000313" key="2">
    <source>
        <dbReference type="Proteomes" id="UP000092460"/>
    </source>
</evidence>
<accession>A0A1B0B243</accession>
<dbReference type="AlphaFoldDB" id="A0A1B0B243"/>
<evidence type="ECO:0000313" key="1">
    <source>
        <dbReference type="EnsemblMetazoa" id="GPPI016382-PA"/>
    </source>
</evidence>